<evidence type="ECO:0000313" key="1">
    <source>
        <dbReference type="EMBL" id="KAK1932470.1"/>
    </source>
</evidence>
<evidence type="ECO:0000313" key="2">
    <source>
        <dbReference type="Proteomes" id="UP001259832"/>
    </source>
</evidence>
<gene>
    <name evidence="1" type="ORF">P3T76_012054</name>
</gene>
<comment type="caution">
    <text evidence="1">The sequence shown here is derived from an EMBL/GenBank/DDBJ whole genome shotgun (WGS) entry which is preliminary data.</text>
</comment>
<sequence>MELRLTLEKLPQESTVICNPHNGPDTRAAKDPQKIVISILESRSLRVVASNIIALHILQPPFADESSRSYSTHTQSG</sequence>
<dbReference type="AlphaFoldDB" id="A0AAD9G600"/>
<accession>A0AAD9G600</accession>
<reference evidence="1" key="1">
    <citation type="submission" date="2023-08" db="EMBL/GenBank/DDBJ databases">
        <title>Reference Genome Resource for the Citrus Pathogen Phytophthora citrophthora.</title>
        <authorList>
            <person name="Moller H."/>
            <person name="Coetzee B."/>
            <person name="Rose L.J."/>
            <person name="Van Niekerk J.M."/>
        </authorList>
    </citation>
    <scope>NUCLEOTIDE SEQUENCE</scope>
    <source>
        <strain evidence="1">STE-U-9442</strain>
    </source>
</reference>
<dbReference type="EMBL" id="JASMQC010000029">
    <property type="protein sequence ID" value="KAK1932470.1"/>
    <property type="molecule type" value="Genomic_DNA"/>
</dbReference>
<keyword evidence="2" id="KW-1185">Reference proteome</keyword>
<proteinExistence type="predicted"/>
<name>A0AAD9G600_9STRA</name>
<dbReference type="Proteomes" id="UP001259832">
    <property type="component" value="Unassembled WGS sequence"/>
</dbReference>
<protein>
    <submittedName>
        <fullName evidence="1">Uncharacterized protein</fullName>
    </submittedName>
</protein>
<organism evidence="1 2">
    <name type="scientific">Phytophthora citrophthora</name>
    <dbReference type="NCBI Taxonomy" id="4793"/>
    <lineage>
        <taxon>Eukaryota</taxon>
        <taxon>Sar</taxon>
        <taxon>Stramenopiles</taxon>
        <taxon>Oomycota</taxon>
        <taxon>Peronosporomycetes</taxon>
        <taxon>Peronosporales</taxon>
        <taxon>Peronosporaceae</taxon>
        <taxon>Phytophthora</taxon>
    </lineage>
</organism>